<proteinExistence type="predicted"/>
<reference evidence="2 3" key="1">
    <citation type="submission" date="2019-01" db="EMBL/GenBank/DDBJ databases">
        <title>Draft Genome and Complete Hox-Cluster Characterization of the Sterlet Sturgeon (Acipenser ruthenus).</title>
        <authorList>
            <person name="Wei Q."/>
        </authorList>
    </citation>
    <scope>NUCLEOTIDE SEQUENCE [LARGE SCALE GENOMIC DNA]</scope>
    <source>
        <strain evidence="2">WHYD16114868_AA</strain>
        <tissue evidence="2">Blood</tissue>
    </source>
</reference>
<sequence>MSKFQGTKQRVNTVCLFSEDDKGFIEEPKEPQKDGQETEQDRSSQLRILTKTTTSNGNYKDKLKGVD</sequence>
<evidence type="ECO:0000313" key="2">
    <source>
        <dbReference type="EMBL" id="RXM97451.1"/>
    </source>
</evidence>
<feature type="compositionally biased region" description="Basic and acidic residues" evidence="1">
    <location>
        <begin position="21"/>
        <end position="44"/>
    </location>
</feature>
<dbReference type="EMBL" id="SCEB01001083">
    <property type="protein sequence ID" value="RXM97451.1"/>
    <property type="molecule type" value="Genomic_DNA"/>
</dbReference>
<evidence type="ECO:0000313" key="3">
    <source>
        <dbReference type="Proteomes" id="UP000289886"/>
    </source>
</evidence>
<feature type="region of interest" description="Disordered" evidence="1">
    <location>
        <begin position="21"/>
        <end position="67"/>
    </location>
</feature>
<dbReference type="AlphaFoldDB" id="A0A662YNU9"/>
<comment type="caution">
    <text evidence="2">The sequence shown here is derived from an EMBL/GenBank/DDBJ whole genome shotgun (WGS) entry which is preliminary data.</text>
</comment>
<gene>
    <name evidence="2" type="ORF">EOD39_14402</name>
</gene>
<protein>
    <submittedName>
        <fullName evidence="2">Uncharacterized protein</fullName>
    </submittedName>
</protein>
<evidence type="ECO:0000256" key="1">
    <source>
        <dbReference type="SAM" id="MobiDB-lite"/>
    </source>
</evidence>
<feature type="compositionally biased region" description="Polar residues" evidence="1">
    <location>
        <begin position="45"/>
        <end position="58"/>
    </location>
</feature>
<dbReference type="Proteomes" id="UP000289886">
    <property type="component" value="Unassembled WGS sequence"/>
</dbReference>
<keyword evidence="3" id="KW-1185">Reference proteome</keyword>
<organism evidence="2 3">
    <name type="scientific">Acipenser ruthenus</name>
    <name type="common">Sterlet sturgeon</name>
    <dbReference type="NCBI Taxonomy" id="7906"/>
    <lineage>
        <taxon>Eukaryota</taxon>
        <taxon>Metazoa</taxon>
        <taxon>Chordata</taxon>
        <taxon>Craniata</taxon>
        <taxon>Vertebrata</taxon>
        <taxon>Euteleostomi</taxon>
        <taxon>Actinopterygii</taxon>
        <taxon>Chondrostei</taxon>
        <taxon>Acipenseriformes</taxon>
        <taxon>Acipenseridae</taxon>
        <taxon>Acipenser</taxon>
    </lineage>
</organism>
<name>A0A662YNU9_ACIRT</name>
<accession>A0A662YNU9</accession>